<keyword evidence="6" id="KW-0067">ATP-binding</keyword>
<dbReference type="EC" id="2.7.11.1" evidence="1"/>
<dbReference type="Gene3D" id="1.10.510.10">
    <property type="entry name" value="Transferase(Phosphotransferase) domain 1"/>
    <property type="match status" value="1"/>
</dbReference>
<sequence length="101" mass="10913">MRVTEKCDVYSFGVVSLEVLMGRHPGEFLSSLSSSLSSNQADLLLKDVLDPRLEAPTGQLANKVVSVFTLALPCTNDNPDSRPTMNFVAQELSSHTNSSSL</sequence>
<evidence type="ECO:0000256" key="7">
    <source>
        <dbReference type="ARBA" id="ARBA00047899"/>
    </source>
</evidence>
<dbReference type="SUPFAM" id="SSF56112">
    <property type="entry name" value="Protein kinase-like (PK-like)"/>
    <property type="match status" value="1"/>
</dbReference>
<proteinExistence type="predicted"/>
<comment type="catalytic activity">
    <reaction evidence="8">
        <text>L-seryl-[protein] + ATP = O-phospho-L-seryl-[protein] + ADP + H(+)</text>
        <dbReference type="Rhea" id="RHEA:17989"/>
        <dbReference type="Rhea" id="RHEA-COMP:9863"/>
        <dbReference type="Rhea" id="RHEA-COMP:11604"/>
        <dbReference type="ChEBI" id="CHEBI:15378"/>
        <dbReference type="ChEBI" id="CHEBI:29999"/>
        <dbReference type="ChEBI" id="CHEBI:30616"/>
        <dbReference type="ChEBI" id="CHEBI:83421"/>
        <dbReference type="ChEBI" id="CHEBI:456216"/>
        <dbReference type="EC" id="2.7.11.1"/>
    </reaction>
</comment>
<keyword evidence="5" id="KW-0418">Kinase</keyword>
<evidence type="ECO:0000256" key="1">
    <source>
        <dbReference type="ARBA" id="ARBA00012513"/>
    </source>
</evidence>
<evidence type="ECO:0000313" key="11">
    <source>
        <dbReference type="Proteomes" id="UP000607653"/>
    </source>
</evidence>
<evidence type="ECO:0000256" key="2">
    <source>
        <dbReference type="ARBA" id="ARBA00022527"/>
    </source>
</evidence>
<dbReference type="PANTHER" id="PTHR48005">
    <property type="entry name" value="LEUCINE RICH REPEAT KINASE 2"/>
    <property type="match status" value="1"/>
</dbReference>
<dbReference type="AlphaFoldDB" id="A0A822XJ41"/>
<keyword evidence="11" id="KW-1185">Reference proteome</keyword>
<evidence type="ECO:0000313" key="10">
    <source>
        <dbReference type="EMBL" id="DAD20022.1"/>
    </source>
</evidence>
<dbReference type="PANTHER" id="PTHR48005:SF44">
    <property type="entry name" value="MDIS1-INTERACTING RECEPTOR LIKE KINASE 2-LIKE ISOFORM X1"/>
    <property type="match status" value="1"/>
</dbReference>
<evidence type="ECO:0000259" key="9">
    <source>
        <dbReference type="Pfam" id="PF07714"/>
    </source>
</evidence>
<evidence type="ECO:0000256" key="4">
    <source>
        <dbReference type="ARBA" id="ARBA00022741"/>
    </source>
</evidence>
<reference evidence="10 11" key="1">
    <citation type="journal article" date="2020" name="Mol. Biol. Evol.">
        <title>Distinct Expression and Methylation Patterns for Genes with Different Fates following a Single Whole-Genome Duplication in Flowering Plants.</title>
        <authorList>
            <person name="Shi T."/>
            <person name="Rahmani R.S."/>
            <person name="Gugger P.F."/>
            <person name="Wang M."/>
            <person name="Li H."/>
            <person name="Zhang Y."/>
            <person name="Li Z."/>
            <person name="Wang Q."/>
            <person name="Van de Peer Y."/>
            <person name="Marchal K."/>
            <person name="Chen J."/>
        </authorList>
    </citation>
    <scope>NUCLEOTIDE SEQUENCE [LARGE SCALE GENOMIC DNA]</scope>
    <source>
        <tissue evidence="10">Leaf</tissue>
    </source>
</reference>
<accession>A0A822XJ41</accession>
<dbReference type="InterPro" id="IPR001245">
    <property type="entry name" value="Ser-Thr/Tyr_kinase_cat_dom"/>
</dbReference>
<dbReference type="GO" id="GO:0004674">
    <property type="term" value="F:protein serine/threonine kinase activity"/>
    <property type="evidence" value="ECO:0007669"/>
    <property type="project" value="UniProtKB-KW"/>
</dbReference>
<name>A0A822XJ41_NELNU</name>
<protein>
    <recommendedName>
        <fullName evidence="1">non-specific serine/threonine protein kinase</fullName>
        <ecNumber evidence="1">2.7.11.1</ecNumber>
    </recommendedName>
</protein>
<organism evidence="10 11">
    <name type="scientific">Nelumbo nucifera</name>
    <name type="common">Sacred lotus</name>
    <dbReference type="NCBI Taxonomy" id="4432"/>
    <lineage>
        <taxon>Eukaryota</taxon>
        <taxon>Viridiplantae</taxon>
        <taxon>Streptophyta</taxon>
        <taxon>Embryophyta</taxon>
        <taxon>Tracheophyta</taxon>
        <taxon>Spermatophyta</taxon>
        <taxon>Magnoliopsida</taxon>
        <taxon>Proteales</taxon>
        <taxon>Nelumbonaceae</taxon>
        <taxon>Nelumbo</taxon>
    </lineage>
</organism>
<dbReference type="EMBL" id="DUZY01000001">
    <property type="protein sequence ID" value="DAD20022.1"/>
    <property type="molecule type" value="Genomic_DNA"/>
</dbReference>
<keyword evidence="2" id="KW-0723">Serine/threonine-protein kinase</keyword>
<evidence type="ECO:0000256" key="5">
    <source>
        <dbReference type="ARBA" id="ARBA00022777"/>
    </source>
</evidence>
<dbReference type="InterPro" id="IPR011009">
    <property type="entry name" value="Kinase-like_dom_sf"/>
</dbReference>
<evidence type="ECO:0000256" key="6">
    <source>
        <dbReference type="ARBA" id="ARBA00022840"/>
    </source>
</evidence>
<dbReference type="InterPro" id="IPR051420">
    <property type="entry name" value="Ser_Thr_Kinases_DiverseReg"/>
</dbReference>
<evidence type="ECO:0000256" key="3">
    <source>
        <dbReference type="ARBA" id="ARBA00022679"/>
    </source>
</evidence>
<comment type="caution">
    <text evidence="10">The sequence shown here is derived from an EMBL/GenBank/DDBJ whole genome shotgun (WGS) entry which is preliminary data.</text>
</comment>
<feature type="domain" description="Serine-threonine/tyrosine-protein kinase catalytic" evidence="9">
    <location>
        <begin position="2"/>
        <end position="92"/>
    </location>
</feature>
<evidence type="ECO:0000256" key="8">
    <source>
        <dbReference type="ARBA" id="ARBA00048679"/>
    </source>
</evidence>
<dbReference type="GO" id="GO:0005524">
    <property type="term" value="F:ATP binding"/>
    <property type="evidence" value="ECO:0007669"/>
    <property type="project" value="UniProtKB-KW"/>
</dbReference>
<keyword evidence="4" id="KW-0547">Nucleotide-binding</keyword>
<dbReference type="Pfam" id="PF07714">
    <property type="entry name" value="PK_Tyr_Ser-Thr"/>
    <property type="match status" value="1"/>
</dbReference>
<gene>
    <name evidence="10" type="ORF">HUJ06_021485</name>
</gene>
<comment type="catalytic activity">
    <reaction evidence="7">
        <text>L-threonyl-[protein] + ATP = O-phospho-L-threonyl-[protein] + ADP + H(+)</text>
        <dbReference type="Rhea" id="RHEA:46608"/>
        <dbReference type="Rhea" id="RHEA-COMP:11060"/>
        <dbReference type="Rhea" id="RHEA-COMP:11605"/>
        <dbReference type="ChEBI" id="CHEBI:15378"/>
        <dbReference type="ChEBI" id="CHEBI:30013"/>
        <dbReference type="ChEBI" id="CHEBI:30616"/>
        <dbReference type="ChEBI" id="CHEBI:61977"/>
        <dbReference type="ChEBI" id="CHEBI:456216"/>
        <dbReference type="EC" id="2.7.11.1"/>
    </reaction>
</comment>
<keyword evidence="3" id="KW-0808">Transferase</keyword>
<dbReference type="Proteomes" id="UP000607653">
    <property type="component" value="Unassembled WGS sequence"/>
</dbReference>